<gene>
    <name evidence="2" type="ORF">LENED_005637</name>
</gene>
<feature type="compositionally biased region" description="Polar residues" evidence="1">
    <location>
        <begin position="36"/>
        <end position="49"/>
    </location>
</feature>
<evidence type="ECO:0000313" key="2">
    <source>
        <dbReference type="EMBL" id="GAW03883.1"/>
    </source>
</evidence>
<dbReference type="AlphaFoldDB" id="A0A1Q3E9H5"/>
<feature type="region of interest" description="Disordered" evidence="1">
    <location>
        <begin position="27"/>
        <end position="49"/>
    </location>
</feature>
<feature type="compositionally biased region" description="Acidic residues" evidence="1">
    <location>
        <begin position="342"/>
        <end position="359"/>
    </location>
</feature>
<dbReference type="Proteomes" id="UP000188533">
    <property type="component" value="Unassembled WGS sequence"/>
</dbReference>
<feature type="region of interest" description="Disordered" evidence="1">
    <location>
        <begin position="317"/>
        <end position="359"/>
    </location>
</feature>
<feature type="compositionally biased region" description="Basic and acidic residues" evidence="1">
    <location>
        <begin position="329"/>
        <end position="340"/>
    </location>
</feature>
<name>A0A1Q3E9H5_LENED</name>
<reference evidence="2 3" key="1">
    <citation type="submission" date="2016-08" db="EMBL/GenBank/DDBJ databases">
        <authorList>
            <consortium name="Lentinula edodes genome sequencing consortium"/>
            <person name="Sakamoto Y."/>
            <person name="Nakade K."/>
            <person name="Sato S."/>
            <person name="Yoshida Y."/>
            <person name="Miyazaki K."/>
            <person name="Natsume S."/>
            <person name="Konno N."/>
        </authorList>
    </citation>
    <scope>NUCLEOTIDE SEQUENCE [LARGE SCALE GENOMIC DNA]</scope>
    <source>
        <strain evidence="2 3">NBRC 111202</strain>
    </source>
</reference>
<dbReference type="EMBL" id="BDGU01000161">
    <property type="protein sequence ID" value="GAW03883.1"/>
    <property type="molecule type" value="Genomic_DNA"/>
</dbReference>
<reference evidence="2 3" key="2">
    <citation type="submission" date="2017-02" db="EMBL/GenBank/DDBJ databases">
        <title>A genome survey and senescence transcriptome analysis in Lentinula edodes.</title>
        <authorList>
            <person name="Sakamoto Y."/>
            <person name="Nakade K."/>
            <person name="Sato S."/>
            <person name="Yoshida Y."/>
            <person name="Miyazaki K."/>
            <person name="Natsume S."/>
            <person name="Konno N."/>
        </authorList>
    </citation>
    <scope>NUCLEOTIDE SEQUENCE [LARGE SCALE GENOMIC DNA]</scope>
    <source>
        <strain evidence="2 3">NBRC 111202</strain>
    </source>
</reference>
<comment type="caution">
    <text evidence="2">The sequence shown here is derived from an EMBL/GenBank/DDBJ whole genome shotgun (WGS) entry which is preliminary data.</text>
</comment>
<evidence type="ECO:0000313" key="3">
    <source>
        <dbReference type="Proteomes" id="UP000188533"/>
    </source>
</evidence>
<protein>
    <submittedName>
        <fullName evidence="2">Uncharacterized protein</fullName>
    </submittedName>
</protein>
<organism evidence="2 3">
    <name type="scientific">Lentinula edodes</name>
    <name type="common">Shiitake mushroom</name>
    <name type="synonym">Lentinus edodes</name>
    <dbReference type="NCBI Taxonomy" id="5353"/>
    <lineage>
        <taxon>Eukaryota</taxon>
        <taxon>Fungi</taxon>
        <taxon>Dikarya</taxon>
        <taxon>Basidiomycota</taxon>
        <taxon>Agaricomycotina</taxon>
        <taxon>Agaricomycetes</taxon>
        <taxon>Agaricomycetidae</taxon>
        <taxon>Agaricales</taxon>
        <taxon>Marasmiineae</taxon>
        <taxon>Omphalotaceae</taxon>
        <taxon>Lentinula</taxon>
    </lineage>
</organism>
<evidence type="ECO:0000256" key="1">
    <source>
        <dbReference type="SAM" id="MobiDB-lite"/>
    </source>
</evidence>
<accession>A0A1Q3E9H5</accession>
<sequence length="359" mass="39827">MSVDYTAMNPALLSPAQLVTRCMQLRAKEQPPPSSPTQRSNTNINELSTNQIGQRPLPEIADSLKQKFDLQPQDCTELDEFITATLEERLLFQTAILLDMRREQKKVATSSGASISPNLKATARHYSIAVLLSPHISSYAGKSFADIVVKCMRSAGVEGVPSDHQVTNLKALKTTIGDYATQDRFSLKNKVMNSLSEGSPHENIALLAQAIIGTHGFQITVDFLGRLAVLRWAVEEYKEQSTRTFWSLLDAAIDTWRGDGGFKAWGNSVAMWETVRYMYDEDVKAHGNPADTEIVIIDIRNISNAQKSIDDWARKIVPLPSNDQNKPSEGGHNKRARVDEPQGPEEDNEDEGSDENNSV</sequence>
<proteinExistence type="predicted"/>
<keyword evidence="3" id="KW-1185">Reference proteome</keyword>